<feature type="coiled-coil region" evidence="2">
    <location>
        <begin position="58"/>
        <end position="85"/>
    </location>
</feature>
<evidence type="ECO:0000313" key="6">
    <source>
        <dbReference type="WBParaSite" id="HCON_00172080-00001"/>
    </source>
</evidence>
<sequence length="694" mass="79877">MSLTFHRKPIKFSANTLETLVAKYQVYTEEIKPTGDDSTKYEEYCTAINLIIGGIKIIRSCQENLQNLVDKLEKAYEEAKTKGNKKVLVNEIEEIDQQYQFSEKIAKANEIVFILEARSNEYRDRVLKLASKLGIDQHKSMITHTVDKQKGNSSQNAADPEIAQWLSDDASDSSRDREDVACRTLKPKQLNLPRFYGDEEEFPEYWAVFERRAETAIEGIQLIPQNYKWITEELKKKFGNKPTNRAKIVQKLIDMRAANNSAANCAAFYDKIRMLINQMVSAGQDIRAIQDALWTEKILEKFPHNIVKSVLISIQNRDNVTIGDVMQEVEKEITAKQFVESRSKSRSNSEENKKKEYQPKEGFMQSFKSCVFCSQTNHLSTNCRTITDPLARRNVVRDKKLCWKCLSANHSSFECSWANCPQCGQQHNKSLFISGTVPPQKRDTNRNNRPYAGYKMTSQQLAADNRPHKEPWRNQQSDGRHNSNQANIHRSKGEMSEMEQCIEEHMHRRKKQIVLMTAVGNIWNYKSQKFEQLLFFFDTGAQRTIISEEISHRFGLPTNRTEVCTMSGLGGHIEKFQSNFVTLKVSDAYGQESELQVHTKPVITNSFPSAKLTDSDKEFLKANEIQLCNPRVRGEHQTPHILVRLDYYFNLVIDHNKSTSHLAYASRRPCLDQQYMVMEPLVAVMSQIHASNTV</sequence>
<protein>
    <submittedName>
        <fullName evidence="6">Peptidase A2 domain-containing protein</fullName>
    </submittedName>
</protein>
<keyword evidence="1" id="KW-0378">Hydrolase</keyword>
<feature type="compositionally biased region" description="Polar residues" evidence="3">
    <location>
        <begin position="473"/>
        <end position="488"/>
    </location>
</feature>
<feature type="region of interest" description="Disordered" evidence="3">
    <location>
        <begin position="458"/>
        <end position="493"/>
    </location>
</feature>
<evidence type="ECO:0000256" key="2">
    <source>
        <dbReference type="SAM" id="Coils"/>
    </source>
</evidence>
<dbReference type="Proteomes" id="UP000025227">
    <property type="component" value="Unplaced"/>
</dbReference>
<dbReference type="InterPro" id="IPR001995">
    <property type="entry name" value="Peptidase_A2_cat"/>
</dbReference>
<dbReference type="GO" id="GO:0004190">
    <property type="term" value="F:aspartic-type endopeptidase activity"/>
    <property type="evidence" value="ECO:0007669"/>
    <property type="project" value="InterPro"/>
</dbReference>
<dbReference type="WBParaSite" id="HCON_00172080-00001">
    <property type="protein sequence ID" value="HCON_00172080-00001"/>
    <property type="gene ID" value="HCON_00172080"/>
</dbReference>
<keyword evidence="2" id="KW-0175">Coiled coil</keyword>
<evidence type="ECO:0000256" key="3">
    <source>
        <dbReference type="SAM" id="MobiDB-lite"/>
    </source>
</evidence>
<name>A0A7I4Z127_HAECO</name>
<proteinExistence type="predicted"/>
<accession>A0A7I4Z127</accession>
<dbReference type="PROSITE" id="PS50175">
    <property type="entry name" value="ASP_PROT_RETROV"/>
    <property type="match status" value="1"/>
</dbReference>
<dbReference type="InterPro" id="IPR021109">
    <property type="entry name" value="Peptidase_aspartic_dom_sf"/>
</dbReference>
<evidence type="ECO:0000313" key="5">
    <source>
        <dbReference type="Proteomes" id="UP000025227"/>
    </source>
</evidence>
<organism evidence="5 6">
    <name type="scientific">Haemonchus contortus</name>
    <name type="common">Barber pole worm</name>
    <dbReference type="NCBI Taxonomy" id="6289"/>
    <lineage>
        <taxon>Eukaryota</taxon>
        <taxon>Metazoa</taxon>
        <taxon>Ecdysozoa</taxon>
        <taxon>Nematoda</taxon>
        <taxon>Chromadorea</taxon>
        <taxon>Rhabditida</taxon>
        <taxon>Rhabditina</taxon>
        <taxon>Rhabditomorpha</taxon>
        <taxon>Strongyloidea</taxon>
        <taxon>Trichostrongylidae</taxon>
        <taxon>Haemonchus</taxon>
    </lineage>
</organism>
<evidence type="ECO:0000256" key="1">
    <source>
        <dbReference type="ARBA" id="ARBA00022801"/>
    </source>
</evidence>
<dbReference type="OrthoDB" id="5984724at2759"/>
<reference evidence="6" key="1">
    <citation type="submission" date="2020-12" db="UniProtKB">
        <authorList>
            <consortium name="WormBaseParasite"/>
        </authorList>
    </citation>
    <scope>IDENTIFICATION</scope>
    <source>
        <strain evidence="6">MHco3</strain>
    </source>
</reference>
<dbReference type="InterPro" id="IPR005312">
    <property type="entry name" value="DUF1759"/>
</dbReference>
<dbReference type="Gene3D" id="4.10.60.10">
    <property type="entry name" value="Zinc finger, CCHC-type"/>
    <property type="match status" value="1"/>
</dbReference>
<dbReference type="GO" id="GO:0006508">
    <property type="term" value="P:proteolysis"/>
    <property type="evidence" value="ECO:0007669"/>
    <property type="project" value="InterPro"/>
</dbReference>
<feature type="domain" description="Peptidase A2" evidence="4">
    <location>
        <begin position="533"/>
        <end position="608"/>
    </location>
</feature>
<keyword evidence="5" id="KW-1185">Reference proteome</keyword>
<evidence type="ECO:0000259" key="4">
    <source>
        <dbReference type="PROSITE" id="PS50175"/>
    </source>
</evidence>
<dbReference type="Gene3D" id="2.40.70.10">
    <property type="entry name" value="Acid Proteases"/>
    <property type="match status" value="1"/>
</dbReference>
<dbReference type="Pfam" id="PF03564">
    <property type="entry name" value="DUF1759"/>
    <property type="match status" value="1"/>
</dbReference>
<dbReference type="AlphaFoldDB" id="A0A7I4Z127"/>
<dbReference type="SUPFAM" id="SSF50630">
    <property type="entry name" value="Acid proteases"/>
    <property type="match status" value="1"/>
</dbReference>